<dbReference type="InterPro" id="IPR001128">
    <property type="entry name" value="Cyt_P450"/>
</dbReference>
<organism evidence="2 3">
    <name type="scientific">Novosphingobium cyanobacteriorum</name>
    <dbReference type="NCBI Taxonomy" id="3024215"/>
    <lineage>
        <taxon>Bacteria</taxon>
        <taxon>Pseudomonadati</taxon>
        <taxon>Pseudomonadota</taxon>
        <taxon>Alphaproteobacteria</taxon>
        <taxon>Sphingomonadales</taxon>
        <taxon>Sphingomonadaceae</taxon>
        <taxon>Novosphingobium</taxon>
    </lineage>
</organism>
<sequence length="422" mass="46978">MTQVQITRRPTTAVDLSDAGNWHAAVPRAEFARLRKEAPVAWNERHDGHRGFWAVSGYEEIGLVSRDTARFSSREGVISLDDFDHAQSDARRTLLEMDPPQHTAMRQITAQGFGPKAISRLEADVRRRTSALLDRLAGAGPFEAVSTLTKQIPIVTLCSILGVDDSRRDDLVRWSDLLIGSDDPDFVDPAYAHFTPQERRMLPFGHPASLDAFALGRELAEARRQSPQDDIVTLLVQGKVDQRPLNADEFLNYFLMLVVAGNETTRHTMSHLLVALAENPGEWARFRRDSLNPRLAVGEALRWATPVHFVRRVAVAPVEMAGVTIEAGEKVAMYFASANRAENWFEEPDTFRIDRARNPHVAFGGGGPHFCLGNFVAQLQLRVLIEEMASRVASVELAGQPSRLRSNHVNGIKSVELQFHAA</sequence>
<comment type="similarity">
    <text evidence="1">Belongs to the cytochrome P450 family.</text>
</comment>
<dbReference type="Pfam" id="PF00067">
    <property type="entry name" value="p450"/>
    <property type="match status" value="1"/>
</dbReference>
<dbReference type="SUPFAM" id="SSF48264">
    <property type="entry name" value="Cytochrome P450"/>
    <property type="match status" value="1"/>
</dbReference>
<protein>
    <submittedName>
        <fullName evidence="2">Cytochrome P450</fullName>
    </submittedName>
</protein>
<proteinExistence type="inferred from homology"/>
<dbReference type="Proteomes" id="UP001222770">
    <property type="component" value="Unassembled WGS sequence"/>
</dbReference>
<evidence type="ECO:0000313" key="2">
    <source>
        <dbReference type="EMBL" id="MDF8333771.1"/>
    </source>
</evidence>
<comment type="caution">
    <text evidence="2">The sequence shown here is derived from an EMBL/GenBank/DDBJ whole genome shotgun (WGS) entry which is preliminary data.</text>
</comment>
<evidence type="ECO:0000313" key="3">
    <source>
        <dbReference type="Proteomes" id="UP001222770"/>
    </source>
</evidence>
<dbReference type="InterPro" id="IPR002397">
    <property type="entry name" value="Cyt_P450_B"/>
</dbReference>
<dbReference type="PANTHER" id="PTHR46696:SF4">
    <property type="entry name" value="BIOTIN BIOSYNTHESIS CYTOCHROME P450"/>
    <property type="match status" value="1"/>
</dbReference>
<dbReference type="RefSeq" id="WP_277277791.1">
    <property type="nucleotide sequence ID" value="NZ_JAROCY010000009.1"/>
</dbReference>
<dbReference type="Gene3D" id="1.10.630.10">
    <property type="entry name" value="Cytochrome P450"/>
    <property type="match status" value="1"/>
</dbReference>
<dbReference type="InterPro" id="IPR036396">
    <property type="entry name" value="Cyt_P450_sf"/>
</dbReference>
<reference evidence="2 3" key="1">
    <citation type="submission" date="2023-03" db="EMBL/GenBank/DDBJ databases">
        <title>Novosphingobium cyanobacteriorum sp. nov., isolated from a eutrophic reservoir during the Microcystis bloom period.</title>
        <authorList>
            <person name="Kang M."/>
            <person name="Le V."/>
            <person name="Ko S.-R."/>
            <person name="Lee S.-A."/>
            <person name="Ahn C.-Y."/>
        </authorList>
    </citation>
    <scope>NUCLEOTIDE SEQUENCE [LARGE SCALE GENOMIC DNA]</scope>
    <source>
        <strain evidence="2 3">HBC54</strain>
    </source>
</reference>
<gene>
    <name evidence="2" type="ORF">POM99_11210</name>
</gene>
<name>A0ABT6CIM6_9SPHN</name>
<dbReference type="PRINTS" id="PR00359">
    <property type="entry name" value="BP450"/>
</dbReference>
<accession>A0ABT6CIM6</accession>
<dbReference type="CDD" id="cd11033">
    <property type="entry name" value="CYP142-like"/>
    <property type="match status" value="1"/>
</dbReference>
<evidence type="ECO:0000256" key="1">
    <source>
        <dbReference type="ARBA" id="ARBA00010617"/>
    </source>
</evidence>
<dbReference type="EMBL" id="JAROCY010000009">
    <property type="protein sequence ID" value="MDF8333771.1"/>
    <property type="molecule type" value="Genomic_DNA"/>
</dbReference>
<keyword evidence="3" id="KW-1185">Reference proteome</keyword>
<dbReference type="PANTHER" id="PTHR46696">
    <property type="entry name" value="P450, PUTATIVE (EUROFUNG)-RELATED"/>
    <property type="match status" value="1"/>
</dbReference>